<keyword evidence="3" id="KW-0808">Transferase</keyword>
<dbReference type="InterPro" id="IPR029044">
    <property type="entry name" value="Nucleotide-diphossugar_trans"/>
</dbReference>
<dbReference type="InterPro" id="IPR005835">
    <property type="entry name" value="NTP_transferase_dom"/>
</dbReference>
<proteinExistence type="predicted"/>
<reference evidence="3" key="1">
    <citation type="journal article" date="2008" name="Proc. Natl. Acad. Sci. U.S.A.">
        <title>Whole-genome comparison of disease and carriage strains provides insights into virulence evolution in Neisseria meningitidis.</title>
        <authorList>
            <person name="Schoen C."/>
            <person name="Blom J."/>
            <person name="Claus H."/>
            <person name="Schramm-Glueck A."/>
            <person name="Brandt P."/>
            <person name="Mueller T."/>
            <person name="Goesmann A."/>
            <person name="Joseph B."/>
            <person name="Konietzny S."/>
            <person name="Kurzai O."/>
            <person name="Schmitt C."/>
            <person name="Friedrich T."/>
            <person name="Linke B."/>
            <person name="Vogel U."/>
            <person name="Frosch M."/>
        </authorList>
    </citation>
    <scope>NUCLEOTIDE SEQUENCE</scope>
    <source>
        <strain evidence="3">Alpha275</strain>
    </source>
</reference>
<accession>C6SNM6</accession>
<feature type="region of interest" description="Disordered" evidence="1">
    <location>
        <begin position="1"/>
        <end position="30"/>
    </location>
</feature>
<keyword evidence="3" id="KW-0548">Nucleotidyltransferase</keyword>
<evidence type="ECO:0000313" key="3">
    <source>
        <dbReference type="EMBL" id="CBA10112.1"/>
    </source>
</evidence>
<protein>
    <submittedName>
        <fullName evidence="3">Nucleotidyltransferase family protein</fullName>
        <ecNumber evidence="3">2.7.7.-</ecNumber>
    </submittedName>
</protein>
<organism evidence="3">
    <name type="scientific">Neisseria meningitidis alpha275</name>
    <dbReference type="NCBI Taxonomy" id="295996"/>
    <lineage>
        <taxon>Bacteria</taxon>
        <taxon>Pseudomonadati</taxon>
        <taxon>Pseudomonadota</taxon>
        <taxon>Betaproteobacteria</taxon>
        <taxon>Neisseriales</taxon>
        <taxon>Neisseriaceae</taxon>
        <taxon>Neisseria</taxon>
    </lineage>
</organism>
<sequence>MKAMILAAGRGERMRPLTDTTPKPLLDVAG</sequence>
<dbReference type="EMBL" id="AM889138">
    <property type="protein sequence ID" value="CBA10112.1"/>
    <property type="molecule type" value="Genomic_DNA"/>
</dbReference>
<dbReference type="SUPFAM" id="SSF53448">
    <property type="entry name" value="Nucleotide-diphospho-sugar transferases"/>
    <property type="match status" value="1"/>
</dbReference>
<dbReference type="EC" id="2.7.7.-" evidence="3"/>
<dbReference type="Pfam" id="PF00483">
    <property type="entry name" value="NTP_transferase"/>
    <property type="match status" value="1"/>
</dbReference>
<evidence type="ECO:0000256" key="1">
    <source>
        <dbReference type="SAM" id="MobiDB-lite"/>
    </source>
</evidence>
<evidence type="ECO:0000259" key="2">
    <source>
        <dbReference type="Pfam" id="PF00483"/>
    </source>
</evidence>
<gene>
    <name evidence="3" type="ORF">NMW_2560</name>
</gene>
<dbReference type="Gene3D" id="3.90.550.10">
    <property type="entry name" value="Spore Coat Polysaccharide Biosynthesis Protein SpsA, Chain A"/>
    <property type="match status" value="1"/>
</dbReference>
<feature type="domain" description="Nucleotidyl transferase" evidence="2">
    <location>
        <begin position="2"/>
        <end position="29"/>
    </location>
</feature>
<dbReference type="GO" id="GO:0016779">
    <property type="term" value="F:nucleotidyltransferase activity"/>
    <property type="evidence" value="ECO:0007669"/>
    <property type="project" value="UniProtKB-KW"/>
</dbReference>
<name>C6SNM6_NEIME</name>
<dbReference type="AlphaFoldDB" id="C6SNM6"/>